<dbReference type="OrthoDB" id="9784014at2"/>
<evidence type="ECO:0000256" key="7">
    <source>
        <dbReference type="SAM" id="Phobius"/>
    </source>
</evidence>
<comment type="subcellular location">
    <subcellularLocation>
        <location evidence="1">Cell membrane</location>
        <topology evidence="1">Multi-pass membrane protein</topology>
    </subcellularLocation>
</comment>
<evidence type="ECO:0000259" key="9">
    <source>
        <dbReference type="Pfam" id="PF12704"/>
    </source>
</evidence>
<feature type="domain" description="ABC3 transporter permease C-terminal" evidence="8">
    <location>
        <begin position="269"/>
        <end position="400"/>
    </location>
</feature>
<name>A0A2N0VHX2_9BACT</name>
<evidence type="ECO:0000256" key="5">
    <source>
        <dbReference type="ARBA" id="ARBA00023136"/>
    </source>
</evidence>
<keyword evidence="2" id="KW-1003">Cell membrane</keyword>
<reference evidence="10 11" key="1">
    <citation type="submission" date="2017-11" db="EMBL/GenBank/DDBJ databases">
        <title>Rhodohalobacter 15182 sp. nov., isolated from a salt lake.</title>
        <authorList>
            <person name="Han S."/>
        </authorList>
    </citation>
    <scope>NUCLEOTIDE SEQUENCE [LARGE SCALE GENOMIC DNA]</scope>
    <source>
        <strain evidence="10 11">15182</strain>
    </source>
</reference>
<dbReference type="Pfam" id="PF12704">
    <property type="entry name" value="MacB_PCD"/>
    <property type="match status" value="1"/>
</dbReference>
<dbReference type="PANTHER" id="PTHR30572:SF4">
    <property type="entry name" value="ABC TRANSPORTER PERMEASE YTRF"/>
    <property type="match status" value="1"/>
</dbReference>
<proteinExistence type="inferred from homology"/>
<dbReference type="InterPro" id="IPR025857">
    <property type="entry name" value="MacB_PCD"/>
</dbReference>
<accession>A0A2N0VHX2</accession>
<comment type="caution">
    <text evidence="10">The sequence shown here is derived from an EMBL/GenBank/DDBJ whole genome shotgun (WGS) entry which is preliminary data.</text>
</comment>
<gene>
    <name evidence="10" type="ORF">CWD77_09515</name>
</gene>
<protein>
    <submittedName>
        <fullName evidence="10">Outer membrane-specific lipoprotein transporter subunit LolC</fullName>
    </submittedName>
</protein>
<dbReference type="Proteomes" id="UP000233398">
    <property type="component" value="Unassembled WGS sequence"/>
</dbReference>
<dbReference type="Pfam" id="PF02687">
    <property type="entry name" value="FtsX"/>
    <property type="match status" value="1"/>
</dbReference>
<keyword evidence="11" id="KW-1185">Reference proteome</keyword>
<dbReference type="InterPro" id="IPR050250">
    <property type="entry name" value="Macrolide_Exporter_MacB"/>
</dbReference>
<evidence type="ECO:0000259" key="8">
    <source>
        <dbReference type="Pfam" id="PF02687"/>
    </source>
</evidence>
<dbReference type="PANTHER" id="PTHR30572">
    <property type="entry name" value="MEMBRANE COMPONENT OF TRANSPORTER-RELATED"/>
    <property type="match status" value="1"/>
</dbReference>
<evidence type="ECO:0000256" key="6">
    <source>
        <dbReference type="ARBA" id="ARBA00038076"/>
    </source>
</evidence>
<evidence type="ECO:0000256" key="1">
    <source>
        <dbReference type="ARBA" id="ARBA00004651"/>
    </source>
</evidence>
<feature type="transmembrane region" description="Helical" evidence="7">
    <location>
        <begin position="310"/>
        <end position="342"/>
    </location>
</feature>
<keyword evidence="4 7" id="KW-1133">Transmembrane helix</keyword>
<feature type="transmembrane region" description="Helical" evidence="7">
    <location>
        <begin position="269"/>
        <end position="289"/>
    </location>
</feature>
<evidence type="ECO:0000313" key="11">
    <source>
        <dbReference type="Proteomes" id="UP000233398"/>
    </source>
</evidence>
<keyword evidence="3 7" id="KW-0812">Transmembrane</keyword>
<dbReference type="RefSeq" id="WP_101073326.1">
    <property type="nucleotide sequence ID" value="NZ_PISP01000002.1"/>
</dbReference>
<comment type="similarity">
    <text evidence="6">Belongs to the ABC-4 integral membrane protein family.</text>
</comment>
<sequence length="405" mass="45836">MYLKLAWRNLWRNRRRTLITVSSIMFAVVAALLMESIGAGTRSQLLDNMTSFQTGYIQIQDYRYEDEPSPDNAFLYNEELEQKILSSDDDIDFLIPRIETFMLSAGEEITRGAIVMGVNIDKEDRFNQLRERLEIGEFGKAGSNQAVIGRGLGDRLNIAVGDTLVLLGQGRFGMTASGLFEVSGLIQYPLRELDNQIVYLPLEDMQWMLSAEDHITNLVVAPEHTGQVDKLAQSLSQTVSGDDLKVLTWKEMMPELIEALKFDELSGRLMLWILYVVIGFGIFGTVLTMTLERKREFGILLSVGMYRTKLALVVFIETFFISILGVLSGFVFGSIVLLYFYFNPIEFTGDMAELMIDFGFEPIMVFSLSPKVFLLQGAAIFIITTFICLYPTLKIARMNILESKK</sequence>
<keyword evidence="5 7" id="KW-0472">Membrane</keyword>
<feature type="domain" description="MacB-like periplasmic core" evidence="9">
    <location>
        <begin position="17"/>
        <end position="237"/>
    </location>
</feature>
<dbReference type="InterPro" id="IPR003838">
    <property type="entry name" value="ABC3_permease_C"/>
</dbReference>
<evidence type="ECO:0000313" key="10">
    <source>
        <dbReference type="EMBL" id="PKD43787.1"/>
    </source>
</evidence>
<evidence type="ECO:0000256" key="4">
    <source>
        <dbReference type="ARBA" id="ARBA00022989"/>
    </source>
</evidence>
<evidence type="ECO:0000256" key="2">
    <source>
        <dbReference type="ARBA" id="ARBA00022475"/>
    </source>
</evidence>
<dbReference type="GO" id="GO:0005886">
    <property type="term" value="C:plasma membrane"/>
    <property type="evidence" value="ECO:0007669"/>
    <property type="project" value="UniProtKB-SubCell"/>
</dbReference>
<keyword evidence="10" id="KW-0449">Lipoprotein</keyword>
<feature type="transmembrane region" description="Helical" evidence="7">
    <location>
        <begin position="373"/>
        <end position="393"/>
    </location>
</feature>
<organism evidence="10 11">
    <name type="scientific">Rhodohalobacter barkolensis</name>
    <dbReference type="NCBI Taxonomy" id="2053187"/>
    <lineage>
        <taxon>Bacteria</taxon>
        <taxon>Pseudomonadati</taxon>
        <taxon>Balneolota</taxon>
        <taxon>Balneolia</taxon>
        <taxon>Balneolales</taxon>
        <taxon>Balneolaceae</taxon>
        <taxon>Rhodohalobacter</taxon>
    </lineage>
</organism>
<dbReference type="GO" id="GO:0022857">
    <property type="term" value="F:transmembrane transporter activity"/>
    <property type="evidence" value="ECO:0007669"/>
    <property type="project" value="TreeGrafter"/>
</dbReference>
<evidence type="ECO:0000256" key="3">
    <source>
        <dbReference type="ARBA" id="ARBA00022692"/>
    </source>
</evidence>
<dbReference type="AlphaFoldDB" id="A0A2N0VHX2"/>
<dbReference type="EMBL" id="PISP01000002">
    <property type="protein sequence ID" value="PKD43787.1"/>
    <property type="molecule type" value="Genomic_DNA"/>
</dbReference>